<organism evidence="1 2">
    <name type="scientific">Kribbella flavida (strain DSM 17836 / JCM 10339 / NBRC 14399)</name>
    <dbReference type="NCBI Taxonomy" id="479435"/>
    <lineage>
        <taxon>Bacteria</taxon>
        <taxon>Bacillati</taxon>
        <taxon>Actinomycetota</taxon>
        <taxon>Actinomycetes</taxon>
        <taxon>Propionibacteriales</taxon>
        <taxon>Kribbellaceae</taxon>
        <taxon>Kribbella</taxon>
    </lineage>
</organism>
<dbReference type="NCBIfam" id="TIGR04141">
    <property type="entry name" value="TIGR04141 family sporadically distributed protein"/>
    <property type="match status" value="1"/>
</dbReference>
<accession>D2PWI8</accession>
<sequence>MVHRAPRSRNLTLHRLWRTPADPAGLIDALDQEQLNLLEQFEFTAVTVGGAAGLWVQGSYRTRDGESAEWCAAASRTTGQAVHFVDARSAGLLLLIIDGRSYAIGYGQGFRLLSSDEKDRRFGLEFAIRALDPKHVSKLMRRRPGHRGRTEVTRMPEGSPIWAFDVTDAYADLVGSASGKSESFQLTHTKADKPVPVDGGVGLHIRLATDPIEMVADIRTIAEVLARERQPELEFADRVRPLYDKTLLAQLEADFEALLSSTPDEVRHRLSSVVPTELAELVDDVRTFKVTLGGGTRTTTEIAVENLLNRASILQAGTRVRAFREGRITAFQDDGASYSVGDARAIDWLEAVLPVDDQHFALVDGQWYEIDAGYQVRLQEHVEELLAVHSDLVLPDWRPHHTEGQYNDAAGLDPDLGLVCLDRKGVRDEFHRRWGFEACDLLGPDNELIHVKKASGSSPLSHLFMQACVAVQGLEGSSTARTRFRELVRKHGRGRELAEGFEPTKVVFGILLKAGEEVTSKTLFPFAQAALVQASRFLHSARIDVEVRAIHLADVRSD</sequence>
<protein>
    <recommendedName>
        <fullName evidence="3">Sporadically distributed protein, TIGR04141 family</fullName>
    </recommendedName>
</protein>
<dbReference type="EMBL" id="CP001736">
    <property type="protein sequence ID" value="ADB33457.1"/>
    <property type="molecule type" value="Genomic_DNA"/>
</dbReference>
<reference evidence="2" key="1">
    <citation type="submission" date="2009-09" db="EMBL/GenBank/DDBJ databases">
        <title>The complete genome of Kribbella flavida DSM 17836.</title>
        <authorList>
            <consortium name="US DOE Joint Genome Institute (JGI-PGF)"/>
            <person name="Lucas S."/>
            <person name="Copeland A."/>
            <person name="Lapidus A."/>
            <person name="Glavina del Rio T."/>
            <person name="Dalin E."/>
            <person name="Tice H."/>
            <person name="Bruce D."/>
            <person name="Goodwin L."/>
            <person name="Pitluck S."/>
            <person name="Kyrpides N."/>
            <person name="Mavromatis K."/>
            <person name="Ivanova N."/>
            <person name="Saunders E."/>
            <person name="Brettin T."/>
            <person name="Detter J.C."/>
            <person name="Han C."/>
            <person name="Larimer F."/>
            <person name="Land M."/>
            <person name="Hauser L."/>
            <person name="Markowitz V."/>
            <person name="Cheng J.-F."/>
            <person name="Hugenholtz P."/>
            <person name="Woyke T."/>
            <person name="Wu D."/>
            <person name="Pukall R."/>
            <person name="Klenk H.-P."/>
            <person name="Eisen J.A."/>
        </authorList>
    </citation>
    <scope>NUCLEOTIDE SEQUENCE [LARGE SCALE GENOMIC DNA]</scope>
    <source>
        <strain evidence="2">DSM 17836 / JCM 10339 / NBRC 14399</strain>
    </source>
</reference>
<dbReference type="InterPro" id="IPR026487">
    <property type="entry name" value="CHP04141"/>
</dbReference>
<dbReference type="Proteomes" id="UP000007967">
    <property type="component" value="Chromosome"/>
</dbReference>
<dbReference type="HOGENOM" id="CLU_035500_0_0_11"/>
<reference evidence="1 2" key="2">
    <citation type="journal article" date="2010" name="Stand. Genomic Sci.">
        <title>Complete genome sequence of Kribbella flavida type strain (IFO 14399).</title>
        <authorList>
            <person name="Pukall R."/>
            <person name="Lapidus A."/>
            <person name="Glavina Del Rio T."/>
            <person name="Copeland A."/>
            <person name="Tice H."/>
            <person name="Cheng J.-F."/>
            <person name="Lucas S."/>
            <person name="Chen F."/>
            <person name="Nolan M."/>
            <person name="LaButti K."/>
            <person name="Pati A."/>
            <person name="Ivanova N."/>
            <person name="Mavrommatis K."/>
            <person name="Mikhailova N."/>
            <person name="Pitluck S."/>
            <person name="Bruce D."/>
            <person name="Goodwin L."/>
            <person name="Land M."/>
            <person name="Hauser L."/>
            <person name="Chang Y.-J."/>
            <person name="Jeffries C.D."/>
            <person name="Chen A."/>
            <person name="Palaniappan K."/>
            <person name="Chain P."/>
            <person name="Rohde M."/>
            <person name="Goeker M."/>
            <person name="Bristow J."/>
            <person name="Eisen J.A."/>
            <person name="Markowitz V."/>
            <person name="Hugenholtz P."/>
            <person name="Kyrpides N.C."/>
            <person name="Klenk H.-P."/>
            <person name="Brettin T."/>
        </authorList>
    </citation>
    <scope>NUCLEOTIDE SEQUENCE [LARGE SCALE GENOMIC DNA]</scope>
    <source>
        <strain evidence="2">DSM 17836 / JCM 10339 / NBRC 14399</strain>
    </source>
</reference>
<keyword evidence="2" id="KW-1185">Reference proteome</keyword>
<gene>
    <name evidence="1" type="ordered locus">Kfla_4425</name>
</gene>
<evidence type="ECO:0008006" key="3">
    <source>
        <dbReference type="Google" id="ProtNLM"/>
    </source>
</evidence>
<dbReference type="STRING" id="479435.Kfla_4425"/>
<dbReference type="AlphaFoldDB" id="D2PWI8"/>
<dbReference type="eggNOG" id="ENOG502Z97J">
    <property type="taxonomic scope" value="Bacteria"/>
</dbReference>
<evidence type="ECO:0000313" key="1">
    <source>
        <dbReference type="EMBL" id="ADB33457.1"/>
    </source>
</evidence>
<proteinExistence type="predicted"/>
<evidence type="ECO:0000313" key="2">
    <source>
        <dbReference type="Proteomes" id="UP000007967"/>
    </source>
</evidence>
<dbReference type="RefSeq" id="WP_012922011.1">
    <property type="nucleotide sequence ID" value="NC_013729.1"/>
</dbReference>
<dbReference type="Pfam" id="PF19614">
    <property type="entry name" value="DUF6119"/>
    <property type="match status" value="1"/>
</dbReference>
<dbReference type="OrthoDB" id="3323334at2"/>
<name>D2PWI8_KRIFD</name>
<dbReference type="KEGG" id="kfl:Kfla_4425"/>